<gene>
    <name evidence="3" type="primary">ohrR_1</name>
    <name evidence="3" type="ORF">LMG32289_02732</name>
</gene>
<accession>A0ABN7YKP7</accession>
<keyword evidence="4" id="KW-1185">Reference proteome</keyword>
<proteinExistence type="predicted"/>
<evidence type="ECO:0000313" key="4">
    <source>
        <dbReference type="Proteomes" id="UP000706525"/>
    </source>
</evidence>
<dbReference type="SUPFAM" id="SSF46785">
    <property type="entry name" value="Winged helix' DNA-binding domain"/>
    <property type="match status" value="1"/>
</dbReference>
<dbReference type="SMART" id="SM00347">
    <property type="entry name" value="HTH_MARR"/>
    <property type="match status" value="1"/>
</dbReference>
<dbReference type="PRINTS" id="PR00598">
    <property type="entry name" value="HTHMARR"/>
</dbReference>
<comment type="subcellular location">
    <subcellularLocation>
        <location evidence="1">Cytoplasm</location>
    </subcellularLocation>
</comment>
<feature type="domain" description="HTH marR-type" evidence="2">
    <location>
        <begin position="25"/>
        <end position="159"/>
    </location>
</feature>
<dbReference type="PANTHER" id="PTHR33164:SF5">
    <property type="entry name" value="ORGANIC HYDROPEROXIDE RESISTANCE TRANSCRIPTIONAL REGULATOR"/>
    <property type="match status" value="1"/>
</dbReference>
<reference evidence="3 4" key="1">
    <citation type="submission" date="2021-08" db="EMBL/GenBank/DDBJ databases">
        <authorList>
            <person name="Peeters C."/>
        </authorList>
    </citation>
    <scope>NUCLEOTIDE SEQUENCE [LARGE SCALE GENOMIC DNA]</scope>
    <source>
        <strain evidence="3 4">LMG 32289</strain>
    </source>
</reference>
<dbReference type="EMBL" id="CAJZAG010000005">
    <property type="protein sequence ID" value="CAG9172966.1"/>
    <property type="molecule type" value="Genomic_DNA"/>
</dbReference>
<sequence>MTTKPPAKLSAKPAKAGPAALRPVDQRLCFLIYSTSLAMTQTYKPLLEETGLTYPQYLAMVVLWEQDGIAVKDLAARLGQDSGSMTPLLKRLESAGLVTRQRTPGDERSLSLLLTPAGQALREKARKVDAAFERACDLSDDQVGQLLDGMETLRGHLQR</sequence>
<name>A0ABN7YKP7_9BURK</name>
<dbReference type="Gene3D" id="1.10.10.10">
    <property type="entry name" value="Winged helix-like DNA-binding domain superfamily/Winged helix DNA-binding domain"/>
    <property type="match status" value="1"/>
</dbReference>
<comment type="caution">
    <text evidence="3">The sequence shown here is derived from an EMBL/GenBank/DDBJ whole genome shotgun (WGS) entry which is preliminary data.</text>
</comment>
<protein>
    <submittedName>
        <fullName evidence="3">Organic hydroperoxide resistance transcriptional regulator</fullName>
    </submittedName>
</protein>
<organism evidence="3 4">
    <name type="scientific">Cupriavidus pampae</name>
    <dbReference type="NCBI Taxonomy" id="659251"/>
    <lineage>
        <taxon>Bacteria</taxon>
        <taxon>Pseudomonadati</taxon>
        <taxon>Pseudomonadota</taxon>
        <taxon>Betaproteobacteria</taxon>
        <taxon>Burkholderiales</taxon>
        <taxon>Burkholderiaceae</taxon>
        <taxon>Cupriavidus</taxon>
    </lineage>
</organism>
<dbReference type="Pfam" id="PF01047">
    <property type="entry name" value="MarR"/>
    <property type="match status" value="1"/>
</dbReference>
<evidence type="ECO:0000313" key="3">
    <source>
        <dbReference type="EMBL" id="CAG9172966.1"/>
    </source>
</evidence>
<evidence type="ECO:0000256" key="1">
    <source>
        <dbReference type="ARBA" id="ARBA00004496"/>
    </source>
</evidence>
<evidence type="ECO:0000259" key="2">
    <source>
        <dbReference type="PROSITE" id="PS50995"/>
    </source>
</evidence>
<dbReference type="RefSeq" id="WP_223988974.1">
    <property type="nucleotide sequence ID" value="NZ_CAJZAG010000005.1"/>
</dbReference>
<dbReference type="InterPro" id="IPR036390">
    <property type="entry name" value="WH_DNA-bd_sf"/>
</dbReference>
<dbReference type="PROSITE" id="PS50995">
    <property type="entry name" value="HTH_MARR_2"/>
    <property type="match status" value="1"/>
</dbReference>
<dbReference type="Proteomes" id="UP000706525">
    <property type="component" value="Unassembled WGS sequence"/>
</dbReference>
<dbReference type="InterPro" id="IPR039422">
    <property type="entry name" value="MarR/SlyA-like"/>
</dbReference>
<dbReference type="PANTHER" id="PTHR33164">
    <property type="entry name" value="TRANSCRIPTIONAL REGULATOR, MARR FAMILY"/>
    <property type="match status" value="1"/>
</dbReference>
<dbReference type="InterPro" id="IPR036388">
    <property type="entry name" value="WH-like_DNA-bd_sf"/>
</dbReference>
<dbReference type="InterPro" id="IPR000835">
    <property type="entry name" value="HTH_MarR-typ"/>
</dbReference>